<accession>A0A6B1G3H8</accession>
<proteinExistence type="predicted"/>
<dbReference type="AlphaFoldDB" id="A0A6B1G3H8"/>
<reference evidence="3" key="1">
    <citation type="submission" date="2019-09" db="EMBL/GenBank/DDBJ databases">
        <title>Characterisation of the sponge microbiome using genome-centric metagenomics.</title>
        <authorList>
            <person name="Engelberts J.P."/>
            <person name="Robbins S.J."/>
            <person name="De Goeij J.M."/>
            <person name="Aranda M."/>
            <person name="Bell S.C."/>
            <person name="Webster N.S."/>
        </authorList>
    </citation>
    <scope>NUCLEOTIDE SEQUENCE</scope>
    <source>
        <strain evidence="3">SB0675_bin_29</strain>
    </source>
</reference>
<evidence type="ECO:0000256" key="2">
    <source>
        <dbReference type="SAM" id="SignalP"/>
    </source>
</evidence>
<dbReference type="EMBL" id="VYDA01000099">
    <property type="protein sequence ID" value="MYH60694.1"/>
    <property type="molecule type" value="Genomic_DNA"/>
</dbReference>
<evidence type="ECO:0000313" key="3">
    <source>
        <dbReference type="EMBL" id="MYH60694.1"/>
    </source>
</evidence>
<organism evidence="3">
    <name type="scientific">Caldilineaceae bacterium SB0675_bin_29</name>
    <dbReference type="NCBI Taxonomy" id="2605266"/>
    <lineage>
        <taxon>Bacteria</taxon>
        <taxon>Bacillati</taxon>
        <taxon>Chloroflexota</taxon>
        <taxon>Caldilineae</taxon>
        <taxon>Caldilineales</taxon>
        <taxon>Caldilineaceae</taxon>
    </lineage>
</organism>
<keyword evidence="2" id="KW-0732">Signal</keyword>
<feature type="signal peptide" evidence="2">
    <location>
        <begin position="1"/>
        <end position="25"/>
    </location>
</feature>
<feature type="region of interest" description="Disordered" evidence="1">
    <location>
        <begin position="425"/>
        <end position="445"/>
    </location>
</feature>
<sequence length="998" mass="106751">MKIKNLIGFLLVVILLATGATPVIAHEVSQCGAVEPIRPGDSVADAVSDVPAAHIDITEVETSLSGERLTVVFHLKDLPETLTFNRIEYGKGTKEYEWEVAIDVDNDRSTGPGGFDMLLTAYHIAFLSPEGADAEERTPIADLLDADISAPLEDMLDVSVWEIHPDGTTSAEAYGIEVHSDGSTTTHGAVKPEISTEKDTITFSGVIPGITSESRLAFEAYDVQFAGNADQIACHDAYSKSVRAWGCDSGNALISPGQTATDEIESVVPSYIDVTKVNTSLSGETLTVVFHLREVPETLTFNRTGLSENFSEYAWVVVIDVDDDRETGYGGFEYQLLASHSVPPSEKGSNAKAPIESEVEVSVWSMEPGSSMATADTTLEVSAAANTITLSGYIPGITTESRLAFRTYEYFNNADEVGCYAPQDKNTPSSQCDSDGAVTPGESVSDDVSDALAAHMDVTEISTSLSGETLTVVFHLRDVPETLPFGRTGVPENATEYSWEVSVDVDGDQETGFHGFEYILSASHVVFPGASGRDLSAALSSNVLQTNTWDLNPAGSTNFEISYLEDARIGVSVEEDTITLSGEIPGITAESQLAFGVYDYLGGAEEVGCLTPFGLGRPASFQGSSDGSEVTPGQSVSDDVSHELVGHADIVGITTWVDGETLTVIFHLRDLPETLTFDRTGVPDHVLEYGWAVSIDVDNDRATGLDGFDYRMAANHFVHPGSEDSNTIAAPTQTGFVNAYIWGLDQQGDEVLRILADAAVEFSFQDNTITLSGQIPGITSKSPLAFMTYDYFGGSEEIRTHDPATTNIGSGLCGSDDAAVRPGQRVITAISDTLPAHVDITEVSTTLTGETLAVIFHLRDVPETLEFNRKGVRENMLEYNWSVSVDVDNNRETGGFLGDEYTLSAMRFVPPSSSGETVQLSISQGVQANTWQTNADGASAVLLRDISIEVSSEENTITLIGDIPGITSASRLEFEAYDFLDGSEQVACQVLSIVGGGE</sequence>
<comment type="caution">
    <text evidence="3">The sequence shown here is derived from an EMBL/GenBank/DDBJ whole genome shotgun (WGS) entry which is preliminary data.</text>
</comment>
<feature type="chain" id="PRO_5025664071" evidence="2">
    <location>
        <begin position="26"/>
        <end position="998"/>
    </location>
</feature>
<protein>
    <submittedName>
        <fullName evidence="3">Uncharacterized protein</fullName>
    </submittedName>
</protein>
<evidence type="ECO:0000256" key="1">
    <source>
        <dbReference type="SAM" id="MobiDB-lite"/>
    </source>
</evidence>
<name>A0A6B1G3H8_9CHLR</name>
<gene>
    <name evidence="3" type="ORF">F4148_02655</name>
</gene>